<dbReference type="FunFam" id="3.40.50.300:FF:000006">
    <property type="entry name" value="DNA-binding transcriptional regulator NtrC"/>
    <property type="match status" value="1"/>
</dbReference>
<dbReference type="PANTHER" id="PTHR32071">
    <property type="entry name" value="TRANSCRIPTIONAL REGULATORY PROTEIN"/>
    <property type="match status" value="1"/>
</dbReference>
<dbReference type="PROSITE" id="PS50045">
    <property type="entry name" value="SIGMA54_INTERACT_4"/>
    <property type="match status" value="1"/>
</dbReference>
<evidence type="ECO:0000256" key="2">
    <source>
        <dbReference type="ARBA" id="ARBA00022840"/>
    </source>
</evidence>
<dbReference type="PROSITE" id="PS00675">
    <property type="entry name" value="SIGMA54_INTERACT_1"/>
    <property type="match status" value="1"/>
</dbReference>
<keyword evidence="1" id="KW-0547">Nucleotide-binding</keyword>
<proteinExistence type="predicted"/>
<dbReference type="PROSITE" id="PS00676">
    <property type="entry name" value="SIGMA54_INTERACT_2"/>
    <property type="match status" value="1"/>
</dbReference>
<keyword evidence="4" id="KW-0804">Transcription</keyword>
<dbReference type="InterPro" id="IPR058031">
    <property type="entry name" value="AAA_lid_NorR"/>
</dbReference>
<dbReference type="PANTHER" id="PTHR32071:SF57">
    <property type="entry name" value="C4-DICARBOXYLATE TRANSPORT TRANSCRIPTIONAL REGULATORY PROTEIN DCTD"/>
    <property type="match status" value="1"/>
</dbReference>
<dbReference type="Pfam" id="PF02954">
    <property type="entry name" value="HTH_8"/>
    <property type="match status" value="1"/>
</dbReference>
<dbReference type="EMBL" id="JANCLT010000018">
    <property type="protein sequence ID" value="MCP8971062.1"/>
    <property type="molecule type" value="Genomic_DNA"/>
</dbReference>
<dbReference type="SMART" id="SM00091">
    <property type="entry name" value="PAS"/>
    <property type="match status" value="1"/>
</dbReference>
<protein>
    <submittedName>
        <fullName evidence="7">Sigma 54-interacting transcriptional regulator</fullName>
    </submittedName>
</protein>
<evidence type="ECO:0000313" key="7">
    <source>
        <dbReference type="EMBL" id="MCP8971062.1"/>
    </source>
</evidence>
<dbReference type="GO" id="GO:0005524">
    <property type="term" value="F:ATP binding"/>
    <property type="evidence" value="ECO:0007669"/>
    <property type="project" value="UniProtKB-KW"/>
</dbReference>
<dbReference type="InterPro" id="IPR000014">
    <property type="entry name" value="PAS"/>
</dbReference>
<dbReference type="InterPro" id="IPR025943">
    <property type="entry name" value="Sigma_54_int_dom_ATP-bd_2"/>
</dbReference>
<dbReference type="InterPro" id="IPR003593">
    <property type="entry name" value="AAA+_ATPase"/>
</dbReference>
<dbReference type="Gene3D" id="3.30.450.20">
    <property type="entry name" value="PAS domain"/>
    <property type="match status" value="1"/>
</dbReference>
<dbReference type="Gene3D" id="1.10.8.60">
    <property type="match status" value="1"/>
</dbReference>
<evidence type="ECO:0000259" key="5">
    <source>
        <dbReference type="PROSITE" id="PS50045"/>
    </source>
</evidence>
<dbReference type="InterPro" id="IPR009057">
    <property type="entry name" value="Homeodomain-like_sf"/>
</dbReference>
<dbReference type="Proteomes" id="UP001156102">
    <property type="component" value="Unassembled WGS sequence"/>
</dbReference>
<dbReference type="InterPro" id="IPR002197">
    <property type="entry name" value="HTH_Fis"/>
</dbReference>
<dbReference type="PROSITE" id="PS50112">
    <property type="entry name" value="PAS"/>
    <property type="match status" value="1"/>
</dbReference>
<dbReference type="GO" id="GO:0043565">
    <property type="term" value="F:sequence-specific DNA binding"/>
    <property type="evidence" value="ECO:0007669"/>
    <property type="project" value="InterPro"/>
</dbReference>
<feature type="domain" description="PAS" evidence="6">
    <location>
        <begin position="9"/>
        <end position="54"/>
    </location>
</feature>
<dbReference type="SMART" id="SM00382">
    <property type="entry name" value="AAA"/>
    <property type="match status" value="1"/>
</dbReference>
<dbReference type="PRINTS" id="PR01590">
    <property type="entry name" value="HTHFIS"/>
</dbReference>
<keyword evidence="3" id="KW-0805">Transcription regulation</keyword>
<dbReference type="CDD" id="cd00009">
    <property type="entry name" value="AAA"/>
    <property type="match status" value="1"/>
</dbReference>
<dbReference type="SUPFAM" id="SSF46689">
    <property type="entry name" value="Homeodomain-like"/>
    <property type="match status" value="1"/>
</dbReference>
<name>A0AA41X993_9BACI</name>
<dbReference type="GO" id="GO:0006355">
    <property type="term" value="P:regulation of DNA-templated transcription"/>
    <property type="evidence" value="ECO:0007669"/>
    <property type="project" value="InterPro"/>
</dbReference>
<dbReference type="InterPro" id="IPR025662">
    <property type="entry name" value="Sigma_54_int_dom_ATP-bd_1"/>
</dbReference>
<sequence length="474" mass="53926">MVLSAVQVDMSFLMNMFDAIYDGVKIIDRHGRFLFINKSAERNMEIVRDEWIGRHAEELIPNSIILKALHTGTPQMHQHSVVLGKHFIVHASPLMYQGDVIGAVSTHKNEAELEQLKTSFHHAQLNKYVDFLENELHRAQELPAELKEFVISKGSPLMSQLARLRKLAPTDIPILIRGESGVGKEVIARGIHQLSNRMGKPYITINCAAIPEALLESELFGYEEGAFTGAKRSGSKGKFELANKGTIFLDEIGDMSYHLQAKLLRVLQQKELVRVGGSTVIPLDVRIIAATNCNLESMMQKQAFREDLYYRINGFTFTIPPLRERRMDTDMLIVHFLKELSYKYNKQIRISREAHEYLLQHPLPGNVRELKSVLEHGFVLAEADEIQITDLPHFLTGGQDPQPAPPQPGRQETSFDLTENVARLEVELIAKALQHTKHNRSQAIKLLGISRQSFYERLKRYETEIAARLQEQRA</sequence>
<dbReference type="InterPro" id="IPR027417">
    <property type="entry name" value="P-loop_NTPase"/>
</dbReference>
<accession>A0AA41X993</accession>
<dbReference type="SUPFAM" id="SSF52540">
    <property type="entry name" value="P-loop containing nucleoside triphosphate hydrolases"/>
    <property type="match status" value="1"/>
</dbReference>
<dbReference type="Gene3D" id="1.10.10.60">
    <property type="entry name" value="Homeodomain-like"/>
    <property type="match status" value="1"/>
</dbReference>
<evidence type="ECO:0000256" key="4">
    <source>
        <dbReference type="ARBA" id="ARBA00023163"/>
    </source>
</evidence>
<dbReference type="Pfam" id="PF00158">
    <property type="entry name" value="Sigma54_activat"/>
    <property type="match status" value="1"/>
</dbReference>
<evidence type="ECO:0000256" key="3">
    <source>
        <dbReference type="ARBA" id="ARBA00023015"/>
    </source>
</evidence>
<dbReference type="CDD" id="cd00130">
    <property type="entry name" value="PAS"/>
    <property type="match status" value="1"/>
</dbReference>
<dbReference type="InterPro" id="IPR013767">
    <property type="entry name" value="PAS_fold"/>
</dbReference>
<comment type="caution">
    <text evidence="7">The sequence shown here is derived from an EMBL/GenBank/DDBJ whole genome shotgun (WGS) entry which is preliminary data.</text>
</comment>
<keyword evidence="2" id="KW-0067">ATP-binding</keyword>
<dbReference type="SUPFAM" id="SSF55785">
    <property type="entry name" value="PYP-like sensor domain (PAS domain)"/>
    <property type="match status" value="1"/>
</dbReference>
<evidence type="ECO:0000256" key="1">
    <source>
        <dbReference type="ARBA" id="ARBA00022741"/>
    </source>
</evidence>
<dbReference type="AlphaFoldDB" id="A0AA41X993"/>
<dbReference type="InterPro" id="IPR035965">
    <property type="entry name" value="PAS-like_dom_sf"/>
</dbReference>
<dbReference type="Pfam" id="PF00989">
    <property type="entry name" value="PAS"/>
    <property type="match status" value="1"/>
</dbReference>
<dbReference type="Pfam" id="PF25601">
    <property type="entry name" value="AAA_lid_14"/>
    <property type="match status" value="1"/>
</dbReference>
<dbReference type="InterPro" id="IPR002078">
    <property type="entry name" value="Sigma_54_int"/>
</dbReference>
<organism evidence="7 8">
    <name type="scientific">Ectobacillus ponti</name>
    <dbReference type="NCBI Taxonomy" id="2961894"/>
    <lineage>
        <taxon>Bacteria</taxon>
        <taxon>Bacillati</taxon>
        <taxon>Bacillota</taxon>
        <taxon>Bacilli</taxon>
        <taxon>Bacillales</taxon>
        <taxon>Bacillaceae</taxon>
        <taxon>Ectobacillus</taxon>
    </lineage>
</organism>
<reference evidence="7" key="1">
    <citation type="submission" date="2022-07" db="EMBL/GenBank/DDBJ databases">
        <authorList>
            <person name="Li W.-J."/>
            <person name="Deng Q.-Q."/>
        </authorList>
    </citation>
    <scope>NUCLEOTIDE SEQUENCE</scope>
    <source>
        <strain evidence="7">SYSU M60031</strain>
    </source>
</reference>
<keyword evidence="8" id="KW-1185">Reference proteome</keyword>
<feature type="domain" description="Sigma-54 factor interaction" evidence="5">
    <location>
        <begin position="150"/>
        <end position="379"/>
    </location>
</feature>
<gene>
    <name evidence="7" type="ORF">NK662_21295</name>
</gene>
<dbReference type="Gene3D" id="3.40.50.300">
    <property type="entry name" value="P-loop containing nucleotide triphosphate hydrolases"/>
    <property type="match status" value="1"/>
</dbReference>
<evidence type="ECO:0000259" key="6">
    <source>
        <dbReference type="PROSITE" id="PS50112"/>
    </source>
</evidence>
<evidence type="ECO:0000313" key="8">
    <source>
        <dbReference type="Proteomes" id="UP001156102"/>
    </source>
</evidence>
<dbReference type="RefSeq" id="WP_254760988.1">
    <property type="nucleotide sequence ID" value="NZ_JANCLT010000018.1"/>
</dbReference>